<sequence length="312" mass="36607">METGFRGILAVRTKLIPKRLARWFLEKYDPWDCSLKLPNCKLLIDEEYVYATLGLTMGQLKISEGQSSQSDIEFLELWSRRWNAKRSGPPIRSMHKDILEHGGHGHKFITDLITYAVSICIIRNGNGTCHFRAVKYLRNVNEIQKYKWCAYAIKCLNEALFHLDRVQLRRSQVESLVVINSDTEKVRNRDGDKQLLGEYERGRIIERIDYQNITRLAEAYLELYNYKKANLNKEDLVRCLRQLQLESNDVHTTHIAMDHVKMSYVSLMIQRSDTTYRNANVTKCLSLHNTYYCSLEFLELVNQLESMAREQM</sequence>
<organism evidence="1 2">
    <name type="scientific">Carnegiea gigantea</name>
    <dbReference type="NCBI Taxonomy" id="171969"/>
    <lineage>
        <taxon>Eukaryota</taxon>
        <taxon>Viridiplantae</taxon>
        <taxon>Streptophyta</taxon>
        <taxon>Embryophyta</taxon>
        <taxon>Tracheophyta</taxon>
        <taxon>Spermatophyta</taxon>
        <taxon>Magnoliopsida</taxon>
        <taxon>eudicotyledons</taxon>
        <taxon>Gunneridae</taxon>
        <taxon>Pentapetalae</taxon>
        <taxon>Caryophyllales</taxon>
        <taxon>Cactineae</taxon>
        <taxon>Cactaceae</taxon>
        <taxon>Cactoideae</taxon>
        <taxon>Echinocereeae</taxon>
        <taxon>Carnegiea</taxon>
    </lineage>
</organism>
<dbReference type="Proteomes" id="UP001153076">
    <property type="component" value="Unassembled WGS sequence"/>
</dbReference>
<comment type="caution">
    <text evidence="1">The sequence shown here is derived from an EMBL/GenBank/DDBJ whole genome shotgun (WGS) entry which is preliminary data.</text>
</comment>
<gene>
    <name evidence="1" type="ORF">Cgig2_025684</name>
</gene>
<dbReference type="AlphaFoldDB" id="A0A9Q1JU15"/>
<reference evidence="1" key="1">
    <citation type="submission" date="2022-04" db="EMBL/GenBank/DDBJ databases">
        <title>Carnegiea gigantea Genome sequencing and assembly v2.</title>
        <authorList>
            <person name="Copetti D."/>
            <person name="Sanderson M.J."/>
            <person name="Burquez A."/>
            <person name="Wojciechowski M.F."/>
        </authorList>
    </citation>
    <scope>NUCLEOTIDE SEQUENCE</scope>
    <source>
        <strain evidence="1">SGP5-SGP5p</strain>
        <tissue evidence="1">Aerial part</tissue>
    </source>
</reference>
<dbReference type="EMBL" id="JAKOGI010000733">
    <property type="protein sequence ID" value="KAJ8431002.1"/>
    <property type="molecule type" value="Genomic_DNA"/>
</dbReference>
<evidence type="ECO:0000313" key="2">
    <source>
        <dbReference type="Proteomes" id="UP001153076"/>
    </source>
</evidence>
<accession>A0A9Q1JU15</accession>
<keyword evidence="2" id="KW-1185">Reference proteome</keyword>
<proteinExistence type="predicted"/>
<evidence type="ECO:0000313" key="1">
    <source>
        <dbReference type="EMBL" id="KAJ8431002.1"/>
    </source>
</evidence>
<protein>
    <submittedName>
        <fullName evidence="1">Uncharacterized protein</fullName>
    </submittedName>
</protein>
<name>A0A9Q1JU15_9CARY</name>
<dbReference type="OrthoDB" id="1001981at2759"/>